<reference evidence="3 4" key="1">
    <citation type="submission" date="2019-07" db="EMBL/GenBank/DDBJ databases">
        <title>Genomic Encyclopedia of Archaeal and Bacterial Type Strains, Phase II (KMG-II): from individual species to whole genera.</title>
        <authorList>
            <person name="Goeker M."/>
        </authorList>
    </citation>
    <scope>NUCLEOTIDE SEQUENCE [LARGE SCALE GENOMIC DNA]</scope>
    <source>
        <strain evidence="3 4">ATCC BAA-252</strain>
    </source>
</reference>
<dbReference type="InterPro" id="IPR050361">
    <property type="entry name" value="MPP/UQCRC_Complex"/>
</dbReference>
<evidence type="ECO:0000313" key="4">
    <source>
        <dbReference type="Proteomes" id="UP000320593"/>
    </source>
</evidence>
<dbReference type="SUPFAM" id="SSF63411">
    <property type="entry name" value="LuxS/MPP-like metallohydrolase"/>
    <property type="match status" value="2"/>
</dbReference>
<dbReference type="PANTHER" id="PTHR11851:SF224">
    <property type="entry name" value="PROCESSING PROTEASE"/>
    <property type="match status" value="1"/>
</dbReference>
<dbReference type="GO" id="GO:0008233">
    <property type="term" value="F:peptidase activity"/>
    <property type="evidence" value="ECO:0007669"/>
    <property type="project" value="UniProtKB-KW"/>
</dbReference>
<organism evidence="3 4">
    <name type="scientific">Roseibium hamelinense</name>
    <dbReference type="NCBI Taxonomy" id="150831"/>
    <lineage>
        <taxon>Bacteria</taxon>
        <taxon>Pseudomonadati</taxon>
        <taxon>Pseudomonadota</taxon>
        <taxon>Alphaproteobacteria</taxon>
        <taxon>Hyphomicrobiales</taxon>
        <taxon>Stappiaceae</taxon>
        <taxon>Roseibium</taxon>
    </lineage>
</organism>
<keyword evidence="3" id="KW-0645">Protease</keyword>
<evidence type="ECO:0000259" key="1">
    <source>
        <dbReference type="Pfam" id="PF00675"/>
    </source>
</evidence>
<dbReference type="InterPro" id="IPR007863">
    <property type="entry name" value="Peptidase_M16_C"/>
</dbReference>
<dbReference type="GO" id="GO:0046872">
    <property type="term" value="F:metal ion binding"/>
    <property type="evidence" value="ECO:0007669"/>
    <property type="project" value="InterPro"/>
</dbReference>
<dbReference type="Pfam" id="PF00675">
    <property type="entry name" value="Peptidase_M16"/>
    <property type="match status" value="1"/>
</dbReference>
<dbReference type="EMBL" id="VLLF01000004">
    <property type="protein sequence ID" value="TWI87578.1"/>
    <property type="molecule type" value="Genomic_DNA"/>
</dbReference>
<dbReference type="Gene3D" id="3.30.830.10">
    <property type="entry name" value="Metalloenzyme, LuxS/M16 peptidase-like"/>
    <property type="match status" value="2"/>
</dbReference>
<proteinExistence type="predicted"/>
<dbReference type="RefSeq" id="WP_145343032.1">
    <property type="nucleotide sequence ID" value="NZ_SMLY01000071.1"/>
</dbReference>
<gene>
    <name evidence="3" type="ORF">JM93_02145</name>
</gene>
<dbReference type="AlphaFoldDB" id="A0A562T2P9"/>
<evidence type="ECO:0000259" key="2">
    <source>
        <dbReference type="Pfam" id="PF05193"/>
    </source>
</evidence>
<keyword evidence="4" id="KW-1185">Reference proteome</keyword>
<accession>A0A562T2P9</accession>
<dbReference type="Proteomes" id="UP000320593">
    <property type="component" value="Unassembled WGS sequence"/>
</dbReference>
<dbReference type="OrthoDB" id="9811314at2"/>
<dbReference type="PANTHER" id="PTHR11851">
    <property type="entry name" value="METALLOPROTEASE"/>
    <property type="match status" value="1"/>
</dbReference>
<feature type="domain" description="Peptidase M16 C-terminal" evidence="2">
    <location>
        <begin position="196"/>
        <end position="370"/>
    </location>
</feature>
<dbReference type="Pfam" id="PF05193">
    <property type="entry name" value="Peptidase_M16_C"/>
    <property type="match status" value="1"/>
</dbReference>
<dbReference type="GO" id="GO:0006508">
    <property type="term" value="P:proteolysis"/>
    <property type="evidence" value="ECO:0007669"/>
    <property type="project" value="UniProtKB-KW"/>
</dbReference>
<feature type="domain" description="Peptidase M16 N-terminal" evidence="1">
    <location>
        <begin position="49"/>
        <end position="190"/>
    </location>
</feature>
<protein>
    <submittedName>
        <fullName evidence="3">Zinc protease</fullName>
    </submittedName>
</protein>
<dbReference type="InterPro" id="IPR011249">
    <property type="entry name" value="Metalloenz_LuxS/M16"/>
</dbReference>
<keyword evidence="3" id="KW-0378">Hydrolase</keyword>
<comment type="caution">
    <text evidence="3">The sequence shown here is derived from an EMBL/GenBank/DDBJ whole genome shotgun (WGS) entry which is preliminary data.</text>
</comment>
<evidence type="ECO:0000313" key="3">
    <source>
        <dbReference type="EMBL" id="TWI87578.1"/>
    </source>
</evidence>
<name>A0A562T2P9_9HYPH</name>
<dbReference type="InterPro" id="IPR011765">
    <property type="entry name" value="Pept_M16_N"/>
</dbReference>
<sequence length="441" mass="47480">MTPFSRALSLPFHATVALVLIVFMTVTARAVEIQRVVSPQGIEAWLVEDNTVPLVAMNFSFDNGAALDPESKSGLTRLLSATLDEGAADLDSEAYQARLEQLAISIGFSTSRDAFFGSLRTLAPTVDEAFDMLSIAVNEPRFDEDAVERIKAQLIAGVRRQQKEPNAIAGKAFMASVFGEHPYAIPTSGTESTLESLTPGDLDQQHRALFSRSGLRIGVVGAIDAGTLGLLLDKVFADLPENTELGSVADAEAAFGERVSETLPVPQTSIMIGLPGLKRDDPDFQAAFVMNHILGGGTFTSWLFEEVREKRGLSYGANSSIIPYEHAGMIIATAATRADRANETLDVMLDQIDRMATEGPTSAELEAAKRFLTGSYALRFDTSGKIASQLVALQNADLPIDYFEKRNAEIEAVSLEDVQRVAQRLLATQDPTVVTVGPAVN</sequence>